<keyword evidence="4 8" id="KW-0812">Transmembrane</keyword>
<keyword evidence="5 9" id="KW-0798">TonB box</keyword>
<evidence type="ECO:0000256" key="6">
    <source>
        <dbReference type="ARBA" id="ARBA00023136"/>
    </source>
</evidence>
<dbReference type="PANTHER" id="PTHR40980">
    <property type="entry name" value="PLUG DOMAIN-CONTAINING PROTEIN"/>
    <property type="match status" value="1"/>
</dbReference>
<comment type="similarity">
    <text evidence="8 9">Belongs to the TonB-dependent receptor family.</text>
</comment>
<keyword evidence="10" id="KW-0732">Signal</keyword>
<keyword evidence="14" id="KW-1185">Reference proteome</keyword>
<organism evidence="13 14">
    <name type="scientific">Parashewanella curva</name>
    <dbReference type="NCBI Taxonomy" id="2338552"/>
    <lineage>
        <taxon>Bacteria</taxon>
        <taxon>Pseudomonadati</taxon>
        <taxon>Pseudomonadota</taxon>
        <taxon>Gammaproteobacteria</taxon>
        <taxon>Alteromonadales</taxon>
        <taxon>Shewanellaceae</taxon>
        <taxon>Parashewanella</taxon>
    </lineage>
</organism>
<dbReference type="PANTHER" id="PTHR40980:SF3">
    <property type="entry name" value="TONB-DEPENDENT RECEPTOR-LIKE BETA-BARREL DOMAIN-CONTAINING PROTEIN"/>
    <property type="match status" value="1"/>
</dbReference>
<proteinExistence type="inferred from homology"/>
<evidence type="ECO:0000256" key="2">
    <source>
        <dbReference type="ARBA" id="ARBA00022448"/>
    </source>
</evidence>
<feature type="domain" description="TonB-dependent receptor-like beta-barrel" evidence="11">
    <location>
        <begin position="406"/>
        <end position="843"/>
    </location>
</feature>
<dbReference type="Gene3D" id="2.170.130.10">
    <property type="entry name" value="TonB-dependent receptor, plug domain"/>
    <property type="match status" value="1"/>
</dbReference>
<evidence type="ECO:0000313" key="13">
    <source>
        <dbReference type="EMBL" id="RLV58914.1"/>
    </source>
</evidence>
<dbReference type="AlphaFoldDB" id="A0A3L8PUD4"/>
<dbReference type="Pfam" id="PF00593">
    <property type="entry name" value="TonB_dep_Rec_b-barrel"/>
    <property type="match status" value="1"/>
</dbReference>
<dbReference type="InterPro" id="IPR037066">
    <property type="entry name" value="Plug_dom_sf"/>
</dbReference>
<feature type="signal peptide" evidence="10">
    <location>
        <begin position="1"/>
        <end position="25"/>
    </location>
</feature>
<feature type="chain" id="PRO_5017940954" evidence="10">
    <location>
        <begin position="26"/>
        <end position="876"/>
    </location>
</feature>
<dbReference type="CDD" id="cd01347">
    <property type="entry name" value="ligand_gated_channel"/>
    <property type="match status" value="1"/>
</dbReference>
<dbReference type="InterPro" id="IPR036942">
    <property type="entry name" value="Beta-barrel_TonB_sf"/>
</dbReference>
<dbReference type="Gene3D" id="2.40.170.20">
    <property type="entry name" value="TonB-dependent receptor, beta-barrel domain"/>
    <property type="match status" value="1"/>
</dbReference>
<accession>A0A3L8PUD4</accession>
<evidence type="ECO:0000256" key="7">
    <source>
        <dbReference type="ARBA" id="ARBA00023237"/>
    </source>
</evidence>
<gene>
    <name evidence="13" type="ORF">D5018_14705</name>
</gene>
<reference evidence="13 14" key="1">
    <citation type="submission" date="2018-09" db="EMBL/GenBank/DDBJ databases">
        <title>Phylogeny of the Shewanellaceae, and recommendation for two new genera, Pseudoshewanella and Parashewanella.</title>
        <authorList>
            <person name="Wang G."/>
        </authorList>
    </citation>
    <scope>NUCLEOTIDE SEQUENCE [LARGE SCALE GENOMIC DNA]</scope>
    <source>
        <strain evidence="13 14">C51</strain>
    </source>
</reference>
<keyword evidence="2 8" id="KW-0813">Transport</keyword>
<evidence type="ECO:0000259" key="11">
    <source>
        <dbReference type="Pfam" id="PF00593"/>
    </source>
</evidence>
<name>A0A3L8PUD4_9GAMM</name>
<keyword evidence="6 8" id="KW-0472">Membrane</keyword>
<dbReference type="OrthoDB" id="8727862at2"/>
<evidence type="ECO:0000256" key="4">
    <source>
        <dbReference type="ARBA" id="ARBA00022692"/>
    </source>
</evidence>
<dbReference type="InterPro" id="IPR000531">
    <property type="entry name" value="Beta-barrel_TonB"/>
</dbReference>
<dbReference type="SUPFAM" id="SSF56935">
    <property type="entry name" value="Porins"/>
    <property type="match status" value="1"/>
</dbReference>
<dbReference type="Pfam" id="PF07715">
    <property type="entry name" value="Plug"/>
    <property type="match status" value="1"/>
</dbReference>
<evidence type="ECO:0000259" key="12">
    <source>
        <dbReference type="Pfam" id="PF07715"/>
    </source>
</evidence>
<dbReference type="NCBIfam" id="TIGR01782">
    <property type="entry name" value="TonB-Xanth-Caul"/>
    <property type="match status" value="1"/>
</dbReference>
<dbReference type="InterPro" id="IPR039426">
    <property type="entry name" value="TonB-dep_rcpt-like"/>
</dbReference>
<evidence type="ECO:0000256" key="10">
    <source>
        <dbReference type="SAM" id="SignalP"/>
    </source>
</evidence>
<evidence type="ECO:0000256" key="9">
    <source>
        <dbReference type="RuleBase" id="RU003357"/>
    </source>
</evidence>
<evidence type="ECO:0000313" key="14">
    <source>
        <dbReference type="Proteomes" id="UP000281474"/>
    </source>
</evidence>
<evidence type="ECO:0000256" key="8">
    <source>
        <dbReference type="PROSITE-ProRule" id="PRU01360"/>
    </source>
</evidence>
<dbReference type="GO" id="GO:0009279">
    <property type="term" value="C:cell outer membrane"/>
    <property type="evidence" value="ECO:0007669"/>
    <property type="project" value="UniProtKB-SubCell"/>
</dbReference>
<dbReference type="EMBL" id="QZEI01000050">
    <property type="protein sequence ID" value="RLV58914.1"/>
    <property type="molecule type" value="Genomic_DNA"/>
</dbReference>
<keyword evidence="7 8" id="KW-0998">Cell outer membrane</keyword>
<sequence>MLTSNRKLLIGATLIGLGFTPSLIAQEVSNTIAEQAEESQKKASKKHNDVERIQVSGIKSALESGLRDKREANQVVDVIVAEDIGKFSDSNIAETLQRLPGVQIGRSQTGEGSEISIRGLGRSITTMNGRTMFTGIGRNINVKDIPSESLSGIKVYKSPQANQIEGGIAGTLDLQRVKTTNFNKSKGSINIQAQYADLSEKWAPKISGMVGDSFDTEYGEFGALLAFNHQTRNTRFDRQRTLSFGRELANPNNPDAKGSTGGGFVYGTEETKRNNIVARFDWDPNENSHYFLDMGYIDFSEDTRRNALNYRTSKIAKKKETIKIKEADYSNPNLDVTKVTYINPILQSLSQVETRDTKTYDIALGAEYFIEDVTLNLQASYVSSESDNTFKNIRLGDTAKKDEITLDYSNAKNSAPQVTTTLDFSDPSNFVINQFRDQITNTKSDEVGLRADLTYDINGDFFQSIETGLRYTSRDADRSGFDLNPKGVKVATSELADYFLLSDSDFYDGEAGLGSGFVIADMDAIVGNDAEVRDILGVKETSTAPANNLQFNITEKNLAGYVQANFESEIGNIPVSGNFGVRIVDTQRDSESLAIQGKNNEPTQVSTDETNTLPSLNVKFEVSDSVLVRAAASRVMSLPNFAALAPSVHLTSNNGNDLVIVGNPELKAFTSDNFDIGVEWYVNDSTALTGVFFYKEVDGFTIKSTNKEIHFGQEYDTQRTINGEKGKLKGFAASYQQFFDFLPGIWANFGVKANATYIDSEAPSPVDGLDLPLQDLSKTSYNLVGIYEDDKFSARLTWNWRDKYFDQLFRNKPVFNSGGGVLDASFNYKFSKKFKVKLSLKNINNKEVHSYYQDEYRPRDFAINDRRAVLGATYKF</sequence>
<evidence type="ECO:0000256" key="3">
    <source>
        <dbReference type="ARBA" id="ARBA00022452"/>
    </source>
</evidence>
<dbReference type="InterPro" id="IPR012910">
    <property type="entry name" value="Plug_dom"/>
</dbReference>
<evidence type="ECO:0000256" key="5">
    <source>
        <dbReference type="ARBA" id="ARBA00023077"/>
    </source>
</evidence>
<evidence type="ECO:0000256" key="1">
    <source>
        <dbReference type="ARBA" id="ARBA00004571"/>
    </source>
</evidence>
<comment type="caution">
    <text evidence="13">The sequence shown here is derived from an EMBL/GenBank/DDBJ whole genome shotgun (WGS) entry which is preliminary data.</text>
</comment>
<dbReference type="InterPro" id="IPR010104">
    <property type="entry name" value="TonB_rcpt_bac"/>
</dbReference>
<protein>
    <submittedName>
        <fullName evidence="13">TonB-dependent receptor</fullName>
    </submittedName>
</protein>
<feature type="domain" description="TonB-dependent receptor plug" evidence="12">
    <location>
        <begin position="68"/>
        <end position="170"/>
    </location>
</feature>
<comment type="subcellular location">
    <subcellularLocation>
        <location evidence="1 8">Cell outer membrane</location>
        <topology evidence="1 8">Multi-pass membrane protein</topology>
    </subcellularLocation>
</comment>
<dbReference type="Proteomes" id="UP000281474">
    <property type="component" value="Unassembled WGS sequence"/>
</dbReference>
<keyword evidence="13" id="KW-0675">Receptor</keyword>
<dbReference type="PROSITE" id="PS52016">
    <property type="entry name" value="TONB_DEPENDENT_REC_3"/>
    <property type="match status" value="1"/>
</dbReference>
<keyword evidence="3 8" id="KW-1134">Transmembrane beta strand</keyword>